<dbReference type="Proteomes" id="UP000321291">
    <property type="component" value="Chromosome"/>
</dbReference>
<evidence type="ECO:0000256" key="1">
    <source>
        <dbReference type="SAM" id="MobiDB-lite"/>
    </source>
</evidence>
<organism evidence="2 3">
    <name type="scientific">Arachidicoccus ginsenosidivorans</name>
    <dbReference type="NCBI Taxonomy" id="496057"/>
    <lineage>
        <taxon>Bacteria</taxon>
        <taxon>Pseudomonadati</taxon>
        <taxon>Bacteroidota</taxon>
        <taxon>Chitinophagia</taxon>
        <taxon>Chitinophagales</taxon>
        <taxon>Chitinophagaceae</taxon>
        <taxon>Arachidicoccus</taxon>
    </lineage>
</organism>
<dbReference type="OrthoDB" id="9780724at2"/>
<dbReference type="AlphaFoldDB" id="A0A5B8VK50"/>
<proteinExistence type="predicted"/>
<accession>A0A5B8VK50</accession>
<evidence type="ECO:0000313" key="2">
    <source>
        <dbReference type="EMBL" id="QEC71342.1"/>
    </source>
</evidence>
<keyword evidence="3" id="KW-1185">Reference proteome</keyword>
<evidence type="ECO:0000313" key="3">
    <source>
        <dbReference type="Proteomes" id="UP000321291"/>
    </source>
</evidence>
<evidence type="ECO:0008006" key="4">
    <source>
        <dbReference type="Google" id="ProtNLM"/>
    </source>
</evidence>
<dbReference type="EMBL" id="CP042434">
    <property type="protein sequence ID" value="QEC71342.1"/>
    <property type="molecule type" value="Genomic_DNA"/>
</dbReference>
<feature type="compositionally biased region" description="Basic and acidic residues" evidence="1">
    <location>
        <begin position="1"/>
        <end position="24"/>
    </location>
</feature>
<feature type="region of interest" description="Disordered" evidence="1">
    <location>
        <begin position="1"/>
        <end position="43"/>
    </location>
</feature>
<protein>
    <recommendedName>
        <fullName evidence="4">Group II intron reverse transcriptase/maturase</fullName>
    </recommendedName>
</protein>
<gene>
    <name evidence="2" type="ORF">FSB73_06305</name>
</gene>
<dbReference type="RefSeq" id="WP_146780633.1">
    <property type="nucleotide sequence ID" value="NZ_CP042434.1"/>
</dbReference>
<dbReference type="KEGG" id="agi:FSB73_06305"/>
<name>A0A5B8VK50_9BACT</name>
<sequence length="103" mass="11485">MKQHKEVEKKSPKSSSTEHVKSPELKGGSIGADPVVPITDKTNPKGTRLIMQVLEKENLNVAYYNVVGNKGSAGVDGMTVKELKPYLKERWTRLQSELERGTY</sequence>
<reference evidence="2 3" key="1">
    <citation type="journal article" date="2017" name="Int. J. Syst. Evol. Microbiol.">
        <title>Arachidicoccus ginsenosidivorans sp. nov., with ginsenoside-converting activity isolated from ginseng cultivating soil.</title>
        <authorList>
            <person name="Siddiqi M.Z."/>
            <person name="Aslam Z."/>
            <person name="Im W.T."/>
        </authorList>
    </citation>
    <scope>NUCLEOTIDE SEQUENCE [LARGE SCALE GENOMIC DNA]</scope>
    <source>
        <strain evidence="2 3">Gsoil 809</strain>
    </source>
</reference>